<feature type="compositionally biased region" description="Basic and acidic residues" evidence="1">
    <location>
        <begin position="167"/>
        <end position="177"/>
    </location>
</feature>
<dbReference type="AlphaFoldDB" id="A0A8S3TEF3"/>
<dbReference type="Proteomes" id="UP000683360">
    <property type="component" value="Unassembled WGS sequence"/>
</dbReference>
<name>A0A8S3TEF3_MYTED</name>
<evidence type="ECO:0000313" key="3">
    <source>
        <dbReference type="Proteomes" id="UP000683360"/>
    </source>
</evidence>
<dbReference type="OrthoDB" id="10380847at2759"/>
<reference evidence="2" key="1">
    <citation type="submission" date="2021-03" db="EMBL/GenBank/DDBJ databases">
        <authorList>
            <person name="Bekaert M."/>
        </authorList>
    </citation>
    <scope>NUCLEOTIDE SEQUENCE</scope>
</reference>
<evidence type="ECO:0000256" key="1">
    <source>
        <dbReference type="SAM" id="MobiDB-lite"/>
    </source>
</evidence>
<feature type="region of interest" description="Disordered" evidence="1">
    <location>
        <begin position="132"/>
        <end position="179"/>
    </location>
</feature>
<comment type="caution">
    <text evidence="2">The sequence shown here is derived from an EMBL/GenBank/DDBJ whole genome shotgun (WGS) entry which is preliminary data.</text>
</comment>
<proteinExistence type="predicted"/>
<protein>
    <submittedName>
        <fullName evidence="2">Uncharacterized protein</fullName>
    </submittedName>
</protein>
<accession>A0A8S3TEF3</accession>
<feature type="compositionally biased region" description="Polar residues" evidence="1">
    <location>
        <begin position="132"/>
        <end position="152"/>
    </location>
</feature>
<keyword evidence="3" id="KW-1185">Reference proteome</keyword>
<gene>
    <name evidence="2" type="ORF">MEDL_44753</name>
</gene>
<evidence type="ECO:0000313" key="2">
    <source>
        <dbReference type="EMBL" id="CAG2231977.1"/>
    </source>
</evidence>
<dbReference type="EMBL" id="CAJPWZ010002162">
    <property type="protein sequence ID" value="CAG2231977.1"/>
    <property type="molecule type" value="Genomic_DNA"/>
</dbReference>
<organism evidence="2 3">
    <name type="scientific">Mytilus edulis</name>
    <name type="common">Blue mussel</name>
    <dbReference type="NCBI Taxonomy" id="6550"/>
    <lineage>
        <taxon>Eukaryota</taxon>
        <taxon>Metazoa</taxon>
        <taxon>Spiralia</taxon>
        <taxon>Lophotrochozoa</taxon>
        <taxon>Mollusca</taxon>
        <taxon>Bivalvia</taxon>
        <taxon>Autobranchia</taxon>
        <taxon>Pteriomorphia</taxon>
        <taxon>Mytilida</taxon>
        <taxon>Mytiloidea</taxon>
        <taxon>Mytilidae</taxon>
        <taxon>Mytilinae</taxon>
        <taxon>Mytilus</taxon>
    </lineage>
</organism>
<sequence>MAQAQLGTDNVFFQQYTNKQGETEFRTRFGRQKAMVFRKHSETGYFYVDLYDNKPGKMKYNGMTFGMDELDWIIALRRNLDSLMSCFPQQPSNTPQFMGAQMNQQLPITPPAGSKSNYMDFMDFKTRYQQPTQSSTYPSYIPQPMSQPSTPYSLAERGQSMGMKRPPSRDIYPDAPKKSKILTYPRENTDEQCENIPPEMMDEFFYNPLN</sequence>